<evidence type="ECO:0000313" key="11">
    <source>
        <dbReference type="EMBL" id="EDO48469.1"/>
    </source>
</evidence>
<dbReference type="EMBL" id="DS469513">
    <property type="protein sequence ID" value="EDO48469.1"/>
    <property type="molecule type" value="Genomic_DNA"/>
</dbReference>
<keyword evidence="5" id="KW-0747">Spliceosome</keyword>
<dbReference type="InParanoid" id="A7RIW5"/>
<dbReference type="InterPro" id="IPR007946">
    <property type="entry name" value="AAR2"/>
</dbReference>
<feature type="domain" description="AAR2 C-terminal" evidence="9">
    <location>
        <begin position="188"/>
        <end position="344"/>
    </location>
</feature>
<protein>
    <recommendedName>
        <fullName evidence="3">Protein AAR2 homolog</fullName>
    </recommendedName>
    <alternativeName>
        <fullName evidence="7">AAR2 splicing factor homolog</fullName>
    </alternativeName>
</protein>
<keyword evidence="4" id="KW-0507">mRNA processing</keyword>
<dbReference type="CDD" id="cd13777">
    <property type="entry name" value="Aar2_N"/>
    <property type="match status" value="1"/>
</dbReference>
<dbReference type="AlphaFoldDB" id="A7RIW5"/>
<dbReference type="InterPro" id="IPR033648">
    <property type="entry name" value="AAR2_C"/>
</dbReference>
<gene>
    <name evidence="11" type="ORF">NEMVEDRAFT_v1g159311</name>
</gene>
<dbReference type="PANTHER" id="PTHR12689">
    <property type="entry name" value="A1 CISTRON SPLICING FACTOR AAR2-RELATED"/>
    <property type="match status" value="1"/>
</dbReference>
<evidence type="ECO:0000259" key="9">
    <source>
        <dbReference type="Pfam" id="PF05282"/>
    </source>
</evidence>
<dbReference type="GO" id="GO:0005681">
    <property type="term" value="C:spliceosomal complex"/>
    <property type="evidence" value="ECO:0007669"/>
    <property type="project" value="UniProtKB-KW"/>
</dbReference>
<dbReference type="InterPro" id="IPR038516">
    <property type="entry name" value="AAR2_N_sf"/>
</dbReference>
<keyword evidence="12" id="KW-1185">Reference proteome</keyword>
<evidence type="ECO:0000256" key="4">
    <source>
        <dbReference type="ARBA" id="ARBA00022664"/>
    </source>
</evidence>
<evidence type="ECO:0000256" key="3">
    <source>
        <dbReference type="ARBA" id="ARBA00016372"/>
    </source>
</evidence>
<evidence type="ECO:0000256" key="2">
    <source>
        <dbReference type="ARBA" id="ARBA00006281"/>
    </source>
</evidence>
<dbReference type="HOGENOM" id="CLU_036039_1_0_1"/>
<sequence length="357" mass="40670">MDPVLAKKRFEEGAFILCLDVPQGTEFGIDCNSWEVGPRFKGVKMVPPGIHFVFYSAVNREGNAAPRTGFFCVTKKGDIVVRKWDPAIEDLVNEKTSEEDLKKYRLGMKELDTYLGPYPFENHKKWLSLTSHISANILARLEPDCGQISSVTQIQSEDSPDDGSSQMDIDEPTLNVSLQQNEKSRIKFTEIPRCKYPAGACPVEVTKYSIDSSFALECMLQKLKGIFREILGELQFAFVCFLLGQVYDGFEHWKRLLNILCTCDDALCKHPDLFTELIGILYFQLKEAPKDFFVDIVTRNNFLTVTLQEFFSNLDSSPEADSTLATKAKRFKQHLTKTFQWDFDSEPDDYEPVVVDT</sequence>
<dbReference type="InterPro" id="IPR038514">
    <property type="entry name" value="AAR2_C_sf"/>
</dbReference>
<dbReference type="Proteomes" id="UP000001593">
    <property type="component" value="Unassembled WGS sequence"/>
</dbReference>
<dbReference type="GO" id="GO:0000244">
    <property type="term" value="P:spliceosomal tri-snRNP complex assembly"/>
    <property type="evidence" value="ECO:0000318"/>
    <property type="project" value="GO_Central"/>
</dbReference>
<reference evidence="11 12" key="1">
    <citation type="journal article" date="2007" name="Science">
        <title>Sea anemone genome reveals ancestral eumetazoan gene repertoire and genomic organization.</title>
        <authorList>
            <person name="Putnam N.H."/>
            <person name="Srivastava M."/>
            <person name="Hellsten U."/>
            <person name="Dirks B."/>
            <person name="Chapman J."/>
            <person name="Salamov A."/>
            <person name="Terry A."/>
            <person name="Shapiro H."/>
            <person name="Lindquist E."/>
            <person name="Kapitonov V.V."/>
            <person name="Jurka J."/>
            <person name="Genikhovich G."/>
            <person name="Grigoriev I.V."/>
            <person name="Lucas S.M."/>
            <person name="Steele R.E."/>
            <person name="Finnerty J.R."/>
            <person name="Technau U."/>
            <person name="Martindale M.Q."/>
            <person name="Rokhsar D.S."/>
        </authorList>
    </citation>
    <scope>NUCLEOTIDE SEQUENCE [LARGE SCALE GENOMIC DNA]</scope>
    <source>
        <strain evidence="12">CH2 X CH6</strain>
    </source>
</reference>
<dbReference type="PhylomeDB" id="A7RIW5"/>
<comment type="similarity">
    <text evidence="2">Belongs to the AAR2 family.</text>
</comment>
<comment type="function">
    <text evidence="1">Component of the U5 snRNP complex that is required for spliceosome assembly and for pre-mRNA splicing.</text>
</comment>
<dbReference type="OMA" id="VWQSGGL"/>
<name>A7RIW5_NEMVE</name>
<dbReference type="Gene3D" id="1.25.40.550">
    <property type="entry name" value="Aar2, C-terminal domain-like"/>
    <property type="match status" value="1"/>
</dbReference>
<dbReference type="FunFam" id="1.25.40.550:FF:000001">
    <property type="entry name" value="AAR2 splicing factor homolog"/>
    <property type="match status" value="1"/>
</dbReference>
<evidence type="ECO:0000313" key="12">
    <source>
        <dbReference type="Proteomes" id="UP000001593"/>
    </source>
</evidence>
<comment type="subunit">
    <text evidence="8">Interacts with PRPF8 (via RNase H homology domain). Component of a U5 snRNP complex that contains PRPF8.</text>
</comment>
<evidence type="ECO:0000256" key="1">
    <source>
        <dbReference type="ARBA" id="ARBA00003708"/>
    </source>
</evidence>
<dbReference type="PANTHER" id="PTHR12689:SF4">
    <property type="entry name" value="PROTEIN AAR2 HOMOLOG"/>
    <property type="match status" value="1"/>
</dbReference>
<evidence type="ECO:0000256" key="5">
    <source>
        <dbReference type="ARBA" id="ARBA00022728"/>
    </source>
</evidence>
<dbReference type="STRING" id="45351.A7RIW5"/>
<dbReference type="CDD" id="cd13778">
    <property type="entry name" value="Aar2_C"/>
    <property type="match status" value="1"/>
</dbReference>
<keyword evidence="6" id="KW-0508">mRNA splicing</keyword>
<evidence type="ECO:0000256" key="7">
    <source>
        <dbReference type="ARBA" id="ARBA00030625"/>
    </source>
</evidence>
<dbReference type="FunCoup" id="A7RIW5">
    <property type="interactions" value="536"/>
</dbReference>
<dbReference type="eggNOG" id="KOG3937">
    <property type="taxonomic scope" value="Eukaryota"/>
</dbReference>
<dbReference type="Pfam" id="PF20981">
    <property type="entry name" value="AAR2_1st"/>
    <property type="match status" value="1"/>
</dbReference>
<feature type="domain" description="AAR2 N-terminal" evidence="10">
    <location>
        <begin position="12"/>
        <end position="143"/>
    </location>
</feature>
<organism evidence="11 12">
    <name type="scientific">Nematostella vectensis</name>
    <name type="common">Starlet sea anemone</name>
    <dbReference type="NCBI Taxonomy" id="45351"/>
    <lineage>
        <taxon>Eukaryota</taxon>
        <taxon>Metazoa</taxon>
        <taxon>Cnidaria</taxon>
        <taxon>Anthozoa</taxon>
        <taxon>Hexacorallia</taxon>
        <taxon>Actiniaria</taxon>
        <taxon>Edwardsiidae</taxon>
        <taxon>Nematostella</taxon>
    </lineage>
</organism>
<accession>A7RIW5</accession>
<dbReference type="InterPro" id="IPR033647">
    <property type="entry name" value="Aar2_N"/>
</dbReference>
<dbReference type="Pfam" id="PF05282">
    <property type="entry name" value="AAR2"/>
    <property type="match status" value="1"/>
</dbReference>
<dbReference type="Gene3D" id="2.60.34.20">
    <property type="match status" value="1"/>
</dbReference>
<proteinExistence type="inferred from homology"/>
<evidence type="ECO:0000259" key="10">
    <source>
        <dbReference type="Pfam" id="PF20981"/>
    </source>
</evidence>
<evidence type="ECO:0000256" key="6">
    <source>
        <dbReference type="ARBA" id="ARBA00023187"/>
    </source>
</evidence>
<dbReference type="FunFam" id="2.60.34.20:FF:000001">
    <property type="entry name" value="protein AAR2 homolog"/>
    <property type="match status" value="1"/>
</dbReference>
<evidence type="ECO:0000256" key="8">
    <source>
        <dbReference type="ARBA" id="ARBA00047009"/>
    </source>
</evidence>